<reference evidence="2" key="1">
    <citation type="submission" date="2020-10" db="EMBL/GenBank/DDBJ databases">
        <authorList>
            <person name="Han B."/>
            <person name="Lu T."/>
            <person name="Zhao Q."/>
            <person name="Huang X."/>
            <person name="Zhao Y."/>
        </authorList>
    </citation>
    <scope>NUCLEOTIDE SEQUENCE</scope>
</reference>
<protein>
    <submittedName>
        <fullName evidence="2">Uncharacterized protein</fullName>
    </submittedName>
</protein>
<comment type="caution">
    <text evidence="2">The sequence shown here is derived from an EMBL/GenBank/DDBJ whole genome shotgun (WGS) entry which is preliminary data.</text>
</comment>
<dbReference type="EMBL" id="CAJGYO010000001">
    <property type="protein sequence ID" value="CAD6205915.1"/>
    <property type="molecule type" value="Genomic_DNA"/>
</dbReference>
<evidence type="ECO:0000256" key="1">
    <source>
        <dbReference type="SAM" id="Phobius"/>
    </source>
</evidence>
<organism evidence="2 3">
    <name type="scientific">Miscanthus lutarioriparius</name>
    <dbReference type="NCBI Taxonomy" id="422564"/>
    <lineage>
        <taxon>Eukaryota</taxon>
        <taxon>Viridiplantae</taxon>
        <taxon>Streptophyta</taxon>
        <taxon>Embryophyta</taxon>
        <taxon>Tracheophyta</taxon>
        <taxon>Spermatophyta</taxon>
        <taxon>Magnoliopsida</taxon>
        <taxon>Liliopsida</taxon>
        <taxon>Poales</taxon>
        <taxon>Poaceae</taxon>
        <taxon>PACMAD clade</taxon>
        <taxon>Panicoideae</taxon>
        <taxon>Andropogonodae</taxon>
        <taxon>Andropogoneae</taxon>
        <taxon>Saccharinae</taxon>
        <taxon>Miscanthus</taxon>
    </lineage>
</organism>
<dbReference type="GO" id="GO:0009506">
    <property type="term" value="C:plasmodesma"/>
    <property type="evidence" value="ECO:0007669"/>
    <property type="project" value="TreeGrafter"/>
</dbReference>
<keyword evidence="1" id="KW-0472">Membrane</keyword>
<evidence type="ECO:0000313" key="2">
    <source>
        <dbReference type="EMBL" id="CAD6205915.1"/>
    </source>
</evidence>
<evidence type="ECO:0000313" key="3">
    <source>
        <dbReference type="Proteomes" id="UP000604825"/>
    </source>
</evidence>
<dbReference type="Proteomes" id="UP000604825">
    <property type="component" value="Unassembled WGS sequence"/>
</dbReference>
<gene>
    <name evidence="2" type="ORF">NCGR_LOCUS3683</name>
</gene>
<dbReference type="PANTHER" id="PTHR31414">
    <property type="entry name" value="TRANSMEMBRANE PROTEIN DDB_G0292058"/>
    <property type="match status" value="1"/>
</dbReference>
<feature type="transmembrane region" description="Helical" evidence="1">
    <location>
        <begin position="49"/>
        <end position="69"/>
    </location>
</feature>
<sequence>MTAATSVSKRLYEFSPFMVQLQDCSFVRETFTSISNNNCPRLQQYSRDVYVGLVVICAGGMLSVVASAGDDGSGRGSHTHL</sequence>
<dbReference type="GO" id="GO:0005886">
    <property type="term" value="C:plasma membrane"/>
    <property type="evidence" value="ECO:0007669"/>
    <property type="project" value="TreeGrafter"/>
</dbReference>
<keyword evidence="1" id="KW-1133">Transmembrane helix</keyword>
<dbReference type="InterPro" id="IPR040283">
    <property type="entry name" value="DDB_G0292058-like"/>
</dbReference>
<dbReference type="OrthoDB" id="1937321at2759"/>
<keyword evidence="3" id="KW-1185">Reference proteome</keyword>
<dbReference type="AlphaFoldDB" id="A0A811MK00"/>
<keyword evidence="1" id="KW-0812">Transmembrane</keyword>
<accession>A0A811MK00</accession>
<dbReference type="PANTHER" id="PTHR31414:SF10">
    <property type="entry name" value="OS04G0644000 PROTEIN"/>
    <property type="match status" value="1"/>
</dbReference>
<proteinExistence type="predicted"/>
<name>A0A811MK00_9POAL</name>